<dbReference type="RefSeq" id="XP_001218712.1">
    <property type="nucleotide sequence ID" value="XM_001218711.1"/>
</dbReference>
<dbReference type="HOGENOM" id="CLU_041700_1_0_1"/>
<dbReference type="VEuPathDB" id="FungiDB:ATEG_10364"/>
<dbReference type="PANTHER" id="PTHR12197:SF251">
    <property type="entry name" value="EG:BACR7C10.4 PROTEIN"/>
    <property type="match status" value="1"/>
</dbReference>
<evidence type="ECO:0000313" key="2">
    <source>
        <dbReference type="EMBL" id="EAU29361.1"/>
    </source>
</evidence>
<gene>
    <name evidence="2" type="ORF">ATEG_10364</name>
</gene>
<evidence type="ECO:0000313" key="3">
    <source>
        <dbReference type="Proteomes" id="UP000007963"/>
    </source>
</evidence>
<dbReference type="InterPro" id="IPR046341">
    <property type="entry name" value="SET_dom_sf"/>
</dbReference>
<dbReference type="Gene3D" id="2.170.270.10">
    <property type="entry name" value="SET domain"/>
    <property type="match status" value="1"/>
</dbReference>
<dbReference type="EMBL" id="CH476610">
    <property type="protein sequence ID" value="EAU29361.1"/>
    <property type="molecule type" value="Genomic_DNA"/>
</dbReference>
<dbReference type="GeneID" id="4354743"/>
<dbReference type="OMA" id="IFARICT"/>
<dbReference type="PROSITE" id="PS50280">
    <property type="entry name" value="SET"/>
    <property type="match status" value="1"/>
</dbReference>
<dbReference type="eggNOG" id="KOG2084">
    <property type="taxonomic scope" value="Eukaryota"/>
</dbReference>
<proteinExistence type="predicted"/>
<feature type="domain" description="SET" evidence="1">
    <location>
        <begin position="1"/>
        <end position="56"/>
    </location>
</feature>
<dbReference type="GO" id="GO:0005634">
    <property type="term" value="C:nucleus"/>
    <property type="evidence" value="ECO:0007669"/>
    <property type="project" value="TreeGrafter"/>
</dbReference>
<dbReference type="SUPFAM" id="SSF82199">
    <property type="entry name" value="SET domain"/>
    <property type="match status" value="1"/>
</dbReference>
<dbReference type="Proteomes" id="UP000007963">
    <property type="component" value="Unassembled WGS sequence"/>
</dbReference>
<dbReference type="Pfam" id="PF00856">
    <property type="entry name" value="SET"/>
    <property type="match status" value="1"/>
</dbReference>
<dbReference type="InterPro" id="IPR001214">
    <property type="entry name" value="SET_dom"/>
</dbReference>
<dbReference type="CDD" id="cd20071">
    <property type="entry name" value="SET_SMYD"/>
    <property type="match status" value="1"/>
</dbReference>
<dbReference type="InterPro" id="IPR050869">
    <property type="entry name" value="H3K4_H4K5_MeTrfase"/>
</dbReference>
<sequence>MADGSAPVLGTTLDLAASFMNHSCNPGAFVFFEGRQMRVRALLSLPAGEEITQAYVDLSGSVFSRQATTEAEYFFQCHCVRCEDDLEDLQQIARGGVDLVQLRSAQERLLDLANHARHQYNTTGVFPELADLDVEARTIIRDTFVNGAWPAGMSPMPLVLSTFAQICKDKGDSPGGLRYSLEATLSLRERIGSVWVHMLFDTVQSLVFFIQSNAYDIHGDDTNLSQDVCWNVLHGSLGMLKRAATHVYGADSAYTQSISNWYSRAIGSAQPPLPGARRFLLVYERSQAKMLRWAGIEDSRGVSLST</sequence>
<dbReference type="STRING" id="341663.Q0C7H0"/>
<organism evidence="2 3">
    <name type="scientific">Aspergillus terreus (strain NIH 2624 / FGSC A1156)</name>
    <dbReference type="NCBI Taxonomy" id="341663"/>
    <lineage>
        <taxon>Eukaryota</taxon>
        <taxon>Fungi</taxon>
        <taxon>Dikarya</taxon>
        <taxon>Ascomycota</taxon>
        <taxon>Pezizomycotina</taxon>
        <taxon>Eurotiomycetes</taxon>
        <taxon>Eurotiomycetidae</taxon>
        <taxon>Eurotiales</taxon>
        <taxon>Aspergillaceae</taxon>
        <taxon>Aspergillus</taxon>
        <taxon>Aspergillus subgen. Circumdati</taxon>
    </lineage>
</organism>
<reference evidence="3" key="1">
    <citation type="submission" date="2005-09" db="EMBL/GenBank/DDBJ databases">
        <title>Annotation of the Aspergillus terreus NIH2624 genome.</title>
        <authorList>
            <person name="Birren B.W."/>
            <person name="Lander E.S."/>
            <person name="Galagan J.E."/>
            <person name="Nusbaum C."/>
            <person name="Devon K."/>
            <person name="Henn M."/>
            <person name="Ma L.-J."/>
            <person name="Jaffe D.B."/>
            <person name="Butler J."/>
            <person name="Alvarez P."/>
            <person name="Gnerre S."/>
            <person name="Grabherr M."/>
            <person name="Kleber M."/>
            <person name="Mauceli E.W."/>
            <person name="Brockman W."/>
            <person name="Rounsley S."/>
            <person name="Young S.K."/>
            <person name="LaButti K."/>
            <person name="Pushparaj V."/>
            <person name="DeCaprio D."/>
            <person name="Crawford M."/>
            <person name="Koehrsen M."/>
            <person name="Engels R."/>
            <person name="Montgomery P."/>
            <person name="Pearson M."/>
            <person name="Howarth C."/>
            <person name="Larson L."/>
            <person name="Luoma S."/>
            <person name="White J."/>
            <person name="Alvarado L."/>
            <person name="Kodira C.D."/>
            <person name="Zeng Q."/>
            <person name="Oleary S."/>
            <person name="Yandava C."/>
            <person name="Denning D.W."/>
            <person name="Nierman W.C."/>
            <person name="Milne T."/>
            <person name="Madden K."/>
        </authorList>
    </citation>
    <scope>NUCLEOTIDE SEQUENCE [LARGE SCALE GENOMIC DNA]</scope>
    <source>
        <strain evidence="3">NIH 2624 / FGSC A1156</strain>
    </source>
</reference>
<evidence type="ECO:0000259" key="1">
    <source>
        <dbReference type="PROSITE" id="PS50280"/>
    </source>
</evidence>
<name>Q0C7H0_ASPTN</name>
<dbReference type="AlphaFoldDB" id="Q0C7H0"/>
<accession>Q0C7H0</accession>
<dbReference type="PANTHER" id="PTHR12197">
    <property type="entry name" value="HISTONE-LYSINE N-METHYLTRANSFERASE SMYD"/>
    <property type="match status" value="1"/>
</dbReference>
<dbReference type="OrthoDB" id="5945798at2759"/>
<protein>
    <recommendedName>
        <fullName evidence="1">SET domain-containing protein</fullName>
    </recommendedName>
</protein>